<dbReference type="InterPro" id="IPR023459">
    <property type="entry name" value="Tscrpt_elong_fac_GreA/B_fam"/>
</dbReference>
<evidence type="ECO:0000256" key="3">
    <source>
        <dbReference type="ARBA" id="ARBA00023015"/>
    </source>
</evidence>
<comment type="similarity">
    <text evidence="1 8 9">Belongs to the GreA/GreB family.</text>
</comment>
<dbReference type="InterPro" id="IPR001437">
    <property type="entry name" value="Tscrpt_elong_fac_GreA/B_C"/>
</dbReference>
<evidence type="ECO:0000313" key="12">
    <source>
        <dbReference type="EMBL" id="ATQ82658.1"/>
    </source>
</evidence>
<dbReference type="GO" id="GO:0070063">
    <property type="term" value="F:RNA polymerase binding"/>
    <property type="evidence" value="ECO:0007669"/>
    <property type="project" value="InterPro"/>
</dbReference>
<keyword evidence="3 8" id="KW-0805">Transcription regulation</keyword>
<accession>A0A0X8K755</accession>
<evidence type="ECO:0000313" key="13">
    <source>
        <dbReference type="EMBL" id="MDI4510033.1"/>
    </source>
</evidence>
<dbReference type="InterPro" id="IPR028624">
    <property type="entry name" value="Tscrpt_elong_fac_GreA/B"/>
</dbReference>
<dbReference type="InterPro" id="IPR036953">
    <property type="entry name" value="GreA/GreB_C_sf"/>
</dbReference>
<dbReference type="EMBL" id="UGPY01000001">
    <property type="protein sequence ID" value="STY98093.1"/>
    <property type="molecule type" value="Genomic_DNA"/>
</dbReference>
<dbReference type="InterPro" id="IPR018151">
    <property type="entry name" value="TF_GreA/GreB_CS"/>
</dbReference>
<keyword evidence="16" id="KW-1185">Reference proteome</keyword>
<dbReference type="InterPro" id="IPR006359">
    <property type="entry name" value="Tscrpt_elong_fac_GreA"/>
</dbReference>
<dbReference type="EMBL" id="SSCJ01000005">
    <property type="protein sequence ID" value="MDI4510033.1"/>
    <property type="molecule type" value="Genomic_DNA"/>
</dbReference>
<evidence type="ECO:0000256" key="2">
    <source>
        <dbReference type="ARBA" id="ARBA00013729"/>
    </source>
</evidence>
<dbReference type="KEGG" id="mos:AXE82_08690"/>
<dbReference type="GO" id="GO:0003746">
    <property type="term" value="F:translation elongation factor activity"/>
    <property type="evidence" value="ECO:0007669"/>
    <property type="project" value="UniProtKB-KW"/>
</dbReference>
<keyword evidence="4 8" id="KW-0238">DNA-binding</keyword>
<dbReference type="NCBIfam" id="NF001263">
    <property type="entry name" value="PRK00226.1-4"/>
    <property type="match status" value="1"/>
</dbReference>
<sequence length="158" mass="17660">MQRYPMTPQGHAALEEELKQLKTVDRPRITAAIAEAREHGDLKENAEYHAAREQQGFCEARIRDIEAKLGGAEVIDPLKLPQEGRVVFGVTVVIENLDTEEQKRYKIVGDDEADFKANKISINSPIARGLIGKSEGDEAKIQTPSGEVEYEIVEVLYQ</sequence>
<dbReference type="EMBL" id="CP024176">
    <property type="protein sequence ID" value="ATQ82658.1"/>
    <property type="molecule type" value="Genomic_DNA"/>
</dbReference>
<dbReference type="Pfam" id="PF03449">
    <property type="entry name" value="GreA_GreB_N"/>
    <property type="match status" value="1"/>
</dbReference>
<evidence type="ECO:0000259" key="11">
    <source>
        <dbReference type="Pfam" id="PF03449"/>
    </source>
</evidence>
<reference evidence="12" key="1">
    <citation type="submission" date="2017-11" db="EMBL/GenBank/DDBJ databases">
        <title>Complete Genome Sequence from Moraxella oslensis YHS isolated from human skin.</title>
        <authorList>
            <person name="Lee K."/>
            <person name="Lim J.Y."/>
            <person name="Hwang I."/>
        </authorList>
    </citation>
    <scope>NUCLEOTIDE SEQUENCE</scope>
    <source>
        <strain evidence="12">YHS</strain>
    </source>
</reference>
<evidence type="ECO:0000313" key="16">
    <source>
        <dbReference type="Proteomes" id="UP000255230"/>
    </source>
</evidence>
<dbReference type="OrthoDB" id="9808774at2"/>
<dbReference type="GO" id="GO:0003677">
    <property type="term" value="F:DNA binding"/>
    <property type="evidence" value="ECO:0007669"/>
    <property type="project" value="UniProtKB-UniRule"/>
</dbReference>
<evidence type="ECO:0000313" key="14">
    <source>
        <dbReference type="EMBL" id="STY98093.1"/>
    </source>
</evidence>
<dbReference type="Proteomes" id="UP000255230">
    <property type="component" value="Unassembled WGS sequence"/>
</dbReference>
<evidence type="ECO:0000256" key="9">
    <source>
        <dbReference type="RuleBase" id="RU000556"/>
    </source>
</evidence>
<dbReference type="GeneID" id="35778659"/>
<organism evidence="14 16">
    <name type="scientific">Faucicola osloensis</name>
    <name type="common">Moraxella osloensis</name>
    <dbReference type="NCBI Taxonomy" id="34062"/>
    <lineage>
        <taxon>Bacteria</taxon>
        <taxon>Pseudomonadati</taxon>
        <taxon>Pseudomonadota</taxon>
        <taxon>Gammaproteobacteria</taxon>
        <taxon>Moraxellales</taxon>
        <taxon>Moraxellaceae</taxon>
        <taxon>Faucicola</taxon>
    </lineage>
</organism>
<dbReference type="AlphaFoldDB" id="A0A0X8K755"/>
<comment type="function">
    <text evidence="6 8 9">Necessary for efficient RNA polymerase transcription elongation past template-encoded arresting sites. The arresting sites in DNA have the property of trapping a certain fraction of elongating RNA polymerases that pass through, resulting in locked ternary complexes. Cleavage of the nascent transcript by cleavage factors such as GreA or GreB allows the resumption of elongation from the new 3'terminus. GreA releases sequences of 2 to 3 nucleotides.</text>
</comment>
<evidence type="ECO:0000256" key="6">
    <source>
        <dbReference type="ARBA" id="ARBA00024916"/>
    </source>
</evidence>
<evidence type="ECO:0000313" key="15">
    <source>
        <dbReference type="Proteomes" id="UP000229521"/>
    </source>
</evidence>
<dbReference type="NCBIfam" id="TIGR01462">
    <property type="entry name" value="greA"/>
    <property type="match status" value="1"/>
</dbReference>
<dbReference type="RefSeq" id="WP_007116148.1">
    <property type="nucleotide sequence ID" value="NZ_CBCRZU010000019.1"/>
</dbReference>
<proteinExistence type="inferred from homology"/>
<dbReference type="FunFam" id="1.10.287.180:FF:000001">
    <property type="entry name" value="Transcription elongation factor GreA"/>
    <property type="match status" value="1"/>
</dbReference>
<evidence type="ECO:0000256" key="8">
    <source>
        <dbReference type="HAMAP-Rule" id="MF_00105"/>
    </source>
</evidence>
<name>A0A0X8K755_FAUOS</name>
<dbReference type="Pfam" id="PF01272">
    <property type="entry name" value="GreA_GreB"/>
    <property type="match status" value="1"/>
</dbReference>
<dbReference type="PANTHER" id="PTHR30437">
    <property type="entry name" value="TRANSCRIPTION ELONGATION FACTOR GREA"/>
    <property type="match status" value="1"/>
</dbReference>
<dbReference type="PIRSF" id="PIRSF006092">
    <property type="entry name" value="GreA_GreB"/>
    <property type="match status" value="1"/>
</dbReference>
<dbReference type="GO" id="GO:0032784">
    <property type="term" value="P:regulation of DNA-templated transcription elongation"/>
    <property type="evidence" value="ECO:0007669"/>
    <property type="project" value="UniProtKB-UniRule"/>
</dbReference>
<dbReference type="HAMAP" id="MF_00105">
    <property type="entry name" value="GreA_GreB"/>
    <property type="match status" value="1"/>
</dbReference>
<keyword evidence="12" id="KW-0648">Protein biosynthesis</keyword>
<evidence type="ECO:0000259" key="10">
    <source>
        <dbReference type="Pfam" id="PF01272"/>
    </source>
</evidence>
<feature type="domain" description="Transcription elongation factor GreA/GreB C-terminal" evidence="10">
    <location>
        <begin position="82"/>
        <end position="157"/>
    </location>
</feature>
<evidence type="ECO:0000256" key="1">
    <source>
        <dbReference type="ARBA" id="ARBA00008213"/>
    </source>
</evidence>
<dbReference type="NCBIfam" id="NF001264">
    <property type="entry name" value="PRK00226.1-5"/>
    <property type="match status" value="1"/>
</dbReference>
<evidence type="ECO:0000256" key="7">
    <source>
        <dbReference type="ARBA" id="ARBA00030776"/>
    </source>
</evidence>
<dbReference type="PROSITE" id="PS00829">
    <property type="entry name" value="GREAB_1"/>
    <property type="match status" value="1"/>
</dbReference>
<reference evidence="15" key="2">
    <citation type="journal article" date="2018" name="Genome Announc.">
        <title>Complete Genome Sequences of Three Moraxella osloensis Strains Isolated from Human Skin.</title>
        <authorList>
            <person name="Lim J.Y."/>
            <person name="Hwang I."/>
            <person name="Ganzorig M."/>
            <person name="Huang S.L."/>
            <person name="Cho G.S."/>
            <person name="Franz C.M.A.P."/>
            <person name="Lee K."/>
        </authorList>
    </citation>
    <scope>NUCLEOTIDE SEQUENCE [LARGE SCALE GENOMIC DNA]</scope>
    <source>
        <strain evidence="15">YHS</strain>
    </source>
</reference>
<keyword evidence="12" id="KW-0251">Elongation factor</keyword>
<dbReference type="NCBIfam" id="NF001261">
    <property type="entry name" value="PRK00226.1-2"/>
    <property type="match status" value="1"/>
</dbReference>
<dbReference type="SUPFAM" id="SSF46557">
    <property type="entry name" value="GreA transcript cleavage protein, N-terminal domain"/>
    <property type="match status" value="1"/>
</dbReference>
<dbReference type="Gene3D" id="3.10.50.30">
    <property type="entry name" value="Transcription elongation factor, GreA/GreB, C-terminal domain"/>
    <property type="match status" value="1"/>
</dbReference>
<reference evidence="13" key="4">
    <citation type="submission" date="2019-04" db="EMBL/GenBank/DDBJ databases">
        <title>Moraxella osloensis CCUG 73412, isolated from corneal scrapings as causative agent of keratitis.</title>
        <authorList>
            <person name="Connolly G."/>
            <person name="Jaen-Luchoro D."/>
            <person name="Pinyeiro-Iglesias B."/>
            <person name="Curry A."/>
            <person name="Knowles S."/>
            <person name="Moore E.R.B."/>
        </authorList>
    </citation>
    <scope>NUCLEOTIDE SEQUENCE</scope>
    <source>
        <strain evidence="13">CCUG 73412</strain>
    </source>
</reference>
<dbReference type="InterPro" id="IPR036805">
    <property type="entry name" value="Tscrpt_elong_fac_GreA/B_N_sf"/>
</dbReference>
<dbReference type="PANTHER" id="PTHR30437:SF4">
    <property type="entry name" value="TRANSCRIPTION ELONGATION FACTOR GREA"/>
    <property type="match status" value="1"/>
</dbReference>
<feature type="domain" description="Transcription elongation factor GreA/GreB N-terminal" evidence="11">
    <location>
        <begin position="5"/>
        <end position="74"/>
    </location>
</feature>
<keyword evidence="5 8" id="KW-0804">Transcription</keyword>
<dbReference type="PROSITE" id="PS00830">
    <property type="entry name" value="GREAB_2"/>
    <property type="match status" value="1"/>
</dbReference>
<dbReference type="InterPro" id="IPR022691">
    <property type="entry name" value="Tscrpt_elong_fac_GreA/B_N"/>
</dbReference>
<protein>
    <recommendedName>
        <fullName evidence="2 8">Transcription elongation factor GreA</fullName>
    </recommendedName>
    <alternativeName>
        <fullName evidence="7 8">Transcript cleavage factor GreA</fullName>
    </alternativeName>
</protein>
<dbReference type="FunFam" id="3.10.50.30:FF:000001">
    <property type="entry name" value="Transcription elongation factor GreA"/>
    <property type="match status" value="1"/>
</dbReference>
<reference evidence="14 16" key="3">
    <citation type="submission" date="2018-06" db="EMBL/GenBank/DDBJ databases">
        <authorList>
            <consortium name="Pathogen Informatics"/>
            <person name="Doyle S."/>
        </authorList>
    </citation>
    <scope>NUCLEOTIDE SEQUENCE [LARGE SCALE GENOMIC DNA]</scope>
    <source>
        <strain evidence="14 16">NCTC10465</strain>
    </source>
</reference>
<evidence type="ECO:0000256" key="5">
    <source>
        <dbReference type="ARBA" id="ARBA00023163"/>
    </source>
</evidence>
<dbReference type="GO" id="GO:0006354">
    <property type="term" value="P:DNA-templated transcription elongation"/>
    <property type="evidence" value="ECO:0007669"/>
    <property type="project" value="TreeGrafter"/>
</dbReference>
<dbReference type="SUPFAM" id="SSF54534">
    <property type="entry name" value="FKBP-like"/>
    <property type="match status" value="1"/>
</dbReference>
<dbReference type="Gene3D" id="1.10.287.180">
    <property type="entry name" value="Transcription elongation factor, GreA/GreB, N-terminal domain"/>
    <property type="match status" value="1"/>
</dbReference>
<gene>
    <name evidence="8 14" type="primary">greA</name>
    <name evidence="13" type="ORF">E6P75_07400</name>
    <name evidence="14" type="ORF">NCTC10465_01899</name>
    <name evidence="12" type="ORF">YHS_01745</name>
</gene>
<evidence type="ECO:0000256" key="4">
    <source>
        <dbReference type="ARBA" id="ARBA00023125"/>
    </source>
</evidence>